<dbReference type="Proteomes" id="UP001299546">
    <property type="component" value="Unassembled WGS sequence"/>
</dbReference>
<proteinExistence type="predicted"/>
<dbReference type="RefSeq" id="WP_227183276.1">
    <property type="nucleotide sequence ID" value="NZ_JAJCIQ010000001.1"/>
</dbReference>
<protein>
    <submittedName>
        <fullName evidence="1">Uncharacterized protein</fullName>
    </submittedName>
</protein>
<sequence>MKNLDPVKLELIKAAAQQTKGKNGKSLAPVMMNLITSANKKGIQFTPGEVSLILDILKEGKSPQECAQIDNMVQMVQNMQKNGGRKGRS</sequence>
<evidence type="ECO:0000313" key="1">
    <source>
        <dbReference type="EMBL" id="MCB7386080.1"/>
    </source>
</evidence>
<accession>A0ABS8DCH6</accession>
<reference evidence="1 2" key="1">
    <citation type="submission" date="2021-10" db="EMBL/GenBank/DDBJ databases">
        <title>Collection of gut derived symbiotic bacterial strains cultured from healthy donors.</title>
        <authorList>
            <person name="Lin H."/>
            <person name="Littmann E."/>
            <person name="Kohout C."/>
            <person name="Pamer E.G."/>
        </authorList>
    </citation>
    <scope>NUCLEOTIDE SEQUENCE [LARGE SCALE GENOMIC DNA]</scope>
    <source>
        <strain evidence="1 2">DFI.1.165</strain>
    </source>
</reference>
<keyword evidence="2" id="KW-1185">Reference proteome</keyword>
<name>A0ABS8DCH6_9FIRM</name>
<gene>
    <name evidence="1" type="ORF">LIZ65_02165</name>
</gene>
<organism evidence="1 2">
    <name type="scientific">Bariatricus massiliensis</name>
    <dbReference type="NCBI Taxonomy" id="1745713"/>
    <lineage>
        <taxon>Bacteria</taxon>
        <taxon>Bacillati</taxon>
        <taxon>Bacillota</taxon>
        <taxon>Clostridia</taxon>
        <taxon>Lachnospirales</taxon>
        <taxon>Lachnospiraceae</taxon>
        <taxon>Bariatricus</taxon>
    </lineage>
</organism>
<evidence type="ECO:0000313" key="2">
    <source>
        <dbReference type="Proteomes" id="UP001299546"/>
    </source>
</evidence>
<dbReference type="EMBL" id="JAJCIS010000001">
    <property type="protein sequence ID" value="MCB7386080.1"/>
    <property type="molecule type" value="Genomic_DNA"/>
</dbReference>
<comment type="caution">
    <text evidence="1">The sequence shown here is derived from an EMBL/GenBank/DDBJ whole genome shotgun (WGS) entry which is preliminary data.</text>
</comment>